<keyword evidence="2" id="KW-0472">Membrane</keyword>
<protein>
    <recommendedName>
        <fullName evidence="6">T-cell surface antigen CD2</fullName>
    </recommendedName>
</protein>
<dbReference type="InterPro" id="IPR013783">
    <property type="entry name" value="Ig-like_fold"/>
</dbReference>
<organism evidence="4 5">
    <name type="scientific">Coilia grayii</name>
    <name type="common">Gray's grenadier anchovy</name>
    <dbReference type="NCBI Taxonomy" id="363190"/>
    <lineage>
        <taxon>Eukaryota</taxon>
        <taxon>Metazoa</taxon>
        <taxon>Chordata</taxon>
        <taxon>Craniata</taxon>
        <taxon>Vertebrata</taxon>
        <taxon>Euteleostomi</taxon>
        <taxon>Actinopterygii</taxon>
        <taxon>Neopterygii</taxon>
        <taxon>Teleostei</taxon>
        <taxon>Clupei</taxon>
        <taxon>Clupeiformes</taxon>
        <taxon>Clupeoidei</taxon>
        <taxon>Engraulidae</taxon>
        <taxon>Coilinae</taxon>
        <taxon>Coilia</taxon>
    </lineage>
</organism>
<feature type="chain" id="PRO_5044757538" description="T-cell surface antigen CD2" evidence="3">
    <location>
        <begin position="23"/>
        <end position="337"/>
    </location>
</feature>
<keyword evidence="2" id="KW-1133">Transmembrane helix</keyword>
<evidence type="ECO:0000256" key="2">
    <source>
        <dbReference type="SAM" id="Phobius"/>
    </source>
</evidence>
<dbReference type="InterPro" id="IPR036179">
    <property type="entry name" value="Ig-like_dom_sf"/>
</dbReference>
<comment type="caution">
    <text evidence="4">The sequence shown here is derived from an EMBL/GenBank/DDBJ whole genome shotgun (WGS) entry which is preliminary data.</text>
</comment>
<evidence type="ECO:0008006" key="6">
    <source>
        <dbReference type="Google" id="ProtNLM"/>
    </source>
</evidence>
<evidence type="ECO:0000313" key="5">
    <source>
        <dbReference type="Proteomes" id="UP001591681"/>
    </source>
</evidence>
<feature type="compositionally biased region" description="Pro residues" evidence="1">
    <location>
        <begin position="289"/>
        <end position="299"/>
    </location>
</feature>
<dbReference type="Gene3D" id="2.60.40.10">
    <property type="entry name" value="Immunoglobulins"/>
    <property type="match status" value="2"/>
</dbReference>
<name>A0ABD1JM15_9TELE</name>
<keyword evidence="3" id="KW-0732">Signal</keyword>
<dbReference type="CDD" id="cd00096">
    <property type="entry name" value="Ig"/>
    <property type="match status" value="1"/>
</dbReference>
<evidence type="ECO:0000256" key="3">
    <source>
        <dbReference type="SAM" id="SignalP"/>
    </source>
</evidence>
<feature type="transmembrane region" description="Helical" evidence="2">
    <location>
        <begin position="203"/>
        <end position="228"/>
    </location>
</feature>
<gene>
    <name evidence="4" type="ORF">ACEWY4_017006</name>
</gene>
<feature type="signal peptide" evidence="3">
    <location>
        <begin position="1"/>
        <end position="22"/>
    </location>
</feature>
<sequence length="337" mass="37196">MDFQKALVFLFLGVLGLAASAADECIKAFIGGSYTIALGSPKQEGDSLVWKHNETVVYQRRRTTITGGVVDDNGSLLLNNLTSAMSGTYKAEHHDREGTLVKTITKKLCVIPKAPVPTLFSTCPLGAPALQCDPKNIPGFTLSWLHNNKEIAEKNNPLQPKQRGKKELYTCRLSNDQYRDDKEDSKPVAAICGDGKLFGFDKWIMYAILGGGGFLLLVLIILLIIFSCKSHRRRKRRQRDEEELRLANLRYIGTNPRPRPKQSALGQPVPPTPDEQDYLNGPEGNADPGPGPGPGPAEPQPRRQARPRAPQPPTEEGDDDIPPLPQPRRKGHRNPHP</sequence>
<dbReference type="SUPFAM" id="SSF48726">
    <property type="entry name" value="Immunoglobulin"/>
    <property type="match status" value="1"/>
</dbReference>
<accession>A0ABD1JM15</accession>
<feature type="region of interest" description="Disordered" evidence="1">
    <location>
        <begin position="251"/>
        <end position="337"/>
    </location>
</feature>
<dbReference type="EMBL" id="JBHFQA010000014">
    <property type="protein sequence ID" value="KAL2088178.1"/>
    <property type="molecule type" value="Genomic_DNA"/>
</dbReference>
<evidence type="ECO:0000256" key="1">
    <source>
        <dbReference type="SAM" id="MobiDB-lite"/>
    </source>
</evidence>
<dbReference type="Proteomes" id="UP001591681">
    <property type="component" value="Unassembled WGS sequence"/>
</dbReference>
<reference evidence="4 5" key="1">
    <citation type="submission" date="2024-09" db="EMBL/GenBank/DDBJ databases">
        <title>A chromosome-level genome assembly of Gray's grenadier anchovy, Coilia grayii.</title>
        <authorList>
            <person name="Fu Z."/>
        </authorList>
    </citation>
    <scope>NUCLEOTIDE SEQUENCE [LARGE SCALE GENOMIC DNA]</scope>
    <source>
        <strain evidence="4">G4</strain>
        <tissue evidence="4">Muscle</tissue>
    </source>
</reference>
<proteinExistence type="predicted"/>
<feature type="compositionally biased region" description="Basic residues" evidence="1">
    <location>
        <begin position="327"/>
        <end position="337"/>
    </location>
</feature>
<dbReference type="AlphaFoldDB" id="A0ABD1JM15"/>
<keyword evidence="2" id="KW-0812">Transmembrane</keyword>
<keyword evidence="5" id="KW-1185">Reference proteome</keyword>
<evidence type="ECO:0000313" key="4">
    <source>
        <dbReference type="EMBL" id="KAL2088178.1"/>
    </source>
</evidence>